<accession>M2U8X1</accession>
<proteinExistence type="predicted"/>
<dbReference type="OrthoDB" id="3797508at2759"/>
<evidence type="ECO:0000313" key="3">
    <source>
        <dbReference type="Proteomes" id="UP000016936"/>
    </source>
</evidence>
<evidence type="ECO:0000313" key="2">
    <source>
        <dbReference type="EMBL" id="EMD95039.1"/>
    </source>
</evidence>
<keyword evidence="3" id="KW-1185">Reference proteome</keyword>
<dbReference type="eggNOG" id="ENOG502TD2T">
    <property type="taxonomic scope" value="Eukaryota"/>
</dbReference>
<feature type="region of interest" description="Disordered" evidence="1">
    <location>
        <begin position="227"/>
        <end position="267"/>
    </location>
</feature>
<dbReference type="Proteomes" id="UP000016936">
    <property type="component" value="Unassembled WGS sequence"/>
</dbReference>
<sequence>HPHVYTLSHGSTPGSISLHPVTVATMCWVTLTPSRGKKKGYQPTSDSSCVEDIVRVHHNPASPRLTNVRIKAPSVDVEVDEKHTHAHVYPHLQHHHRHPHLHPLHMHPIHGEHHLGVSLAHPPPPSCSPSSSPPPSTAPADTSPLIPPSIPRDPIYHTQIIQPTSPRARGPSPSTVRETTRIALRTSTATSSNQPQQRRPRNNLRRVAGYQVLGRQVPWDWDCVSSTVGGSSSSNAGGGATKGKWVRRKSGGAGLVYPPFGDAEKWM</sequence>
<organism evidence="2 3">
    <name type="scientific">Cochliobolus heterostrophus (strain C5 / ATCC 48332 / race O)</name>
    <name type="common">Southern corn leaf blight fungus</name>
    <name type="synonym">Bipolaris maydis</name>
    <dbReference type="NCBI Taxonomy" id="701091"/>
    <lineage>
        <taxon>Eukaryota</taxon>
        <taxon>Fungi</taxon>
        <taxon>Dikarya</taxon>
        <taxon>Ascomycota</taxon>
        <taxon>Pezizomycotina</taxon>
        <taxon>Dothideomycetes</taxon>
        <taxon>Pleosporomycetidae</taxon>
        <taxon>Pleosporales</taxon>
        <taxon>Pleosporineae</taxon>
        <taxon>Pleosporaceae</taxon>
        <taxon>Bipolaris</taxon>
    </lineage>
</organism>
<dbReference type="EMBL" id="KB445571">
    <property type="protein sequence ID" value="EMD95039.1"/>
    <property type="molecule type" value="Genomic_DNA"/>
</dbReference>
<reference evidence="2 3" key="1">
    <citation type="journal article" date="2012" name="PLoS Pathog.">
        <title>Diverse lifestyles and strategies of plant pathogenesis encoded in the genomes of eighteen Dothideomycetes fungi.</title>
        <authorList>
            <person name="Ohm R.A."/>
            <person name="Feau N."/>
            <person name="Henrissat B."/>
            <person name="Schoch C.L."/>
            <person name="Horwitz B.A."/>
            <person name="Barry K.W."/>
            <person name="Condon B.J."/>
            <person name="Copeland A.C."/>
            <person name="Dhillon B."/>
            <person name="Glaser F."/>
            <person name="Hesse C.N."/>
            <person name="Kosti I."/>
            <person name="LaButti K."/>
            <person name="Lindquist E.A."/>
            <person name="Lucas S."/>
            <person name="Salamov A.A."/>
            <person name="Bradshaw R.E."/>
            <person name="Ciuffetti L."/>
            <person name="Hamelin R.C."/>
            <person name="Kema G.H.J."/>
            <person name="Lawrence C."/>
            <person name="Scott J.A."/>
            <person name="Spatafora J.W."/>
            <person name="Turgeon B.G."/>
            <person name="de Wit P.J.G.M."/>
            <person name="Zhong S."/>
            <person name="Goodwin S.B."/>
            <person name="Grigoriev I.V."/>
        </authorList>
    </citation>
    <scope>NUCLEOTIDE SEQUENCE [LARGE SCALE GENOMIC DNA]</scope>
    <source>
        <strain evidence="3">C5 / ATCC 48332 / race O</strain>
    </source>
</reference>
<dbReference type="AlphaFoldDB" id="M2U8X1"/>
<feature type="non-terminal residue" evidence="2">
    <location>
        <position position="1"/>
    </location>
</feature>
<gene>
    <name evidence="2" type="ORF">COCHEDRAFT_77370</name>
</gene>
<feature type="compositionally biased region" description="Pro residues" evidence="1">
    <location>
        <begin position="121"/>
        <end position="137"/>
    </location>
</feature>
<protein>
    <submittedName>
        <fullName evidence="2">Uncharacterized protein</fullName>
    </submittedName>
</protein>
<dbReference type="HOGENOM" id="CLU_061590_0_0_1"/>
<dbReference type="OMA" id="WDCVSST"/>
<evidence type="ECO:0000256" key="1">
    <source>
        <dbReference type="SAM" id="MobiDB-lite"/>
    </source>
</evidence>
<reference evidence="3" key="2">
    <citation type="journal article" date="2013" name="PLoS Genet.">
        <title>Comparative genome structure, secondary metabolite, and effector coding capacity across Cochliobolus pathogens.</title>
        <authorList>
            <person name="Condon B.J."/>
            <person name="Leng Y."/>
            <person name="Wu D."/>
            <person name="Bushley K.E."/>
            <person name="Ohm R.A."/>
            <person name="Otillar R."/>
            <person name="Martin J."/>
            <person name="Schackwitz W."/>
            <person name="Grimwood J."/>
            <person name="MohdZainudin N."/>
            <person name="Xue C."/>
            <person name="Wang R."/>
            <person name="Manning V.A."/>
            <person name="Dhillon B."/>
            <person name="Tu Z.J."/>
            <person name="Steffenson B.J."/>
            <person name="Salamov A."/>
            <person name="Sun H."/>
            <person name="Lowry S."/>
            <person name="LaButti K."/>
            <person name="Han J."/>
            <person name="Copeland A."/>
            <person name="Lindquist E."/>
            <person name="Barry K."/>
            <person name="Schmutz J."/>
            <person name="Baker S.E."/>
            <person name="Ciuffetti L.M."/>
            <person name="Grigoriev I.V."/>
            <person name="Zhong S."/>
            <person name="Turgeon B.G."/>
        </authorList>
    </citation>
    <scope>NUCLEOTIDE SEQUENCE [LARGE SCALE GENOMIC DNA]</scope>
    <source>
        <strain evidence="3">C5 / ATCC 48332 / race O</strain>
    </source>
</reference>
<feature type="region of interest" description="Disordered" evidence="1">
    <location>
        <begin position="114"/>
        <end position="154"/>
    </location>
</feature>
<name>M2U8X1_COCH5</name>